<dbReference type="SUPFAM" id="SSF56747">
    <property type="entry name" value="Prim-pol domain"/>
    <property type="match status" value="1"/>
</dbReference>
<dbReference type="Pfam" id="PF09250">
    <property type="entry name" value="Prim-Pol"/>
    <property type="match status" value="1"/>
</dbReference>
<dbReference type="InterPro" id="IPR015330">
    <property type="entry name" value="DNA_primase/pol_bifunc_N"/>
</dbReference>
<evidence type="ECO:0000256" key="2">
    <source>
        <dbReference type="ARBA" id="ARBA00022840"/>
    </source>
</evidence>
<dbReference type="InterPro" id="IPR014819">
    <property type="entry name" value="PriCT_2"/>
</dbReference>
<dbReference type="Pfam" id="PF08707">
    <property type="entry name" value="PriCT_2"/>
    <property type="match status" value="1"/>
</dbReference>
<evidence type="ECO:0000313" key="4">
    <source>
        <dbReference type="EMBL" id="KKN39784.1"/>
    </source>
</evidence>
<reference evidence="4" key="1">
    <citation type="journal article" date="2015" name="Nature">
        <title>Complex archaea that bridge the gap between prokaryotes and eukaryotes.</title>
        <authorList>
            <person name="Spang A."/>
            <person name="Saw J.H."/>
            <person name="Jorgensen S.L."/>
            <person name="Zaremba-Niedzwiedzka K."/>
            <person name="Martijn J."/>
            <person name="Lind A.E."/>
            <person name="van Eijk R."/>
            <person name="Schleper C."/>
            <person name="Guy L."/>
            <person name="Ettema T.J."/>
        </authorList>
    </citation>
    <scope>NUCLEOTIDE SEQUENCE</scope>
</reference>
<dbReference type="Gene3D" id="3.40.50.300">
    <property type="entry name" value="P-loop containing nucleotide triphosphate hydrolases"/>
    <property type="match status" value="1"/>
</dbReference>
<dbReference type="Pfam" id="PF19263">
    <property type="entry name" value="DUF5906"/>
    <property type="match status" value="1"/>
</dbReference>
<sequence>MAAKLYAECEIPIVPLRPNSKILPEKKTGINYFSSSTKSKTMDKWFGENGRYQGWNIGVVCGVKIFVIDLDLHGRENGIENWDSFRGENELNCPIAQTPTGGRHLYLRWRENLTSSSGKLARGVDTRGGDGEPRSHVVAWPSHVKWEEEGEDGQTVQCSGDYGWMAGGDIPDTPEWVSDAMGIPWSSKPGRGNEEVGQQDEEYQYELHQIAAMIDHIDPNILSYEEWLFIGQAINSQHQGEDGLKLWDSWSAQGKRYVEGECHKRWVGFNPAGTIRIGSLIYFAKQGGYDPSSDPARTGDFEELIDQINEDNAVLLTGGRVRIVHRDKIGGIHIMGTQDFNTLFYNRKITIPGRRNVKIITEADVWMAHPSRRECIRGMGFFPDEPLWHKGYVNLWKGWGVEPKEGNWQIFNDHIKKVLCNNEEKLYNFVIDWIADMIQDPMNPKGTAIVMHGKEGVGKGTFCEMIGKIVGQAHYKHVTNPRHLVGNFNYHLMDGLFVFADEVTYGGERQVSGILNAIVTEKQLICERKGIDSFMYENRIRLAIASNTDWFIPAGPESRRWLVLEVNDSHANDHRYFTTLYDQMLDNGGLEAMMFDLQARKVKTNLTKAIVTKGLEAQRAIYKATGDSVDIWLDECVGLYNLNVLDDIGQGGWPDSCDRQALFEAYRKWLREHNGMRSKGVAHFYRKVENYGFIKYRPRSKESGVRKWRYKIPHHEQFTTESGPSS</sequence>
<protein>
    <recommendedName>
        <fullName evidence="3">SF3 helicase domain-containing protein</fullName>
    </recommendedName>
</protein>
<dbReference type="SMART" id="SM00943">
    <property type="entry name" value="Prim-Pol"/>
    <property type="match status" value="1"/>
</dbReference>
<name>A0A0F9QBC5_9ZZZZ</name>
<dbReference type="SUPFAM" id="SSF52540">
    <property type="entry name" value="P-loop containing nucleoside triphosphate hydrolases"/>
    <property type="match status" value="1"/>
</dbReference>
<keyword evidence="1" id="KW-0547">Nucleotide-binding</keyword>
<dbReference type="CDD" id="cd04859">
    <property type="entry name" value="Prim_Pol"/>
    <property type="match status" value="1"/>
</dbReference>
<organism evidence="4">
    <name type="scientific">marine sediment metagenome</name>
    <dbReference type="NCBI Taxonomy" id="412755"/>
    <lineage>
        <taxon>unclassified sequences</taxon>
        <taxon>metagenomes</taxon>
        <taxon>ecological metagenomes</taxon>
    </lineage>
</organism>
<dbReference type="InterPro" id="IPR027417">
    <property type="entry name" value="P-loop_NTPase"/>
</dbReference>
<proteinExistence type="predicted"/>
<gene>
    <name evidence="4" type="ORF">LCGC14_0739800</name>
</gene>
<dbReference type="InterPro" id="IPR045455">
    <property type="entry name" value="NrS-1_pol-like_helicase"/>
</dbReference>
<comment type="caution">
    <text evidence="4">The sequence shown here is derived from an EMBL/GenBank/DDBJ whole genome shotgun (WGS) entry which is preliminary data.</text>
</comment>
<dbReference type="EMBL" id="LAZR01001743">
    <property type="protein sequence ID" value="KKN39784.1"/>
    <property type="molecule type" value="Genomic_DNA"/>
</dbReference>
<feature type="domain" description="SF3 helicase" evidence="3">
    <location>
        <begin position="402"/>
        <end position="579"/>
    </location>
</feature>
<accession>A0A0F9QBC5</accession>
<dbReference type="GO" id="GO:0016817">
    <property type="term" value="F:hydrolase activity, acting on acid anhydrides"/>
    <property type="evidence" value="ECO:0007669"/>
    <property type="project" value="InterPro"/>
</dbReference>
<dbReference type="InterPro" id="IPR014015">
    <property type="entry name" value="Helicase_SF3_DNA-vir"/>
</dbReference>
<dbReference type="PROSITE" id="PS51206">
    <property type="entry name" value="SF3_HELICASE_1"/>
    <property type="match status" value="1"/>
</dbReference>
<dbReference type="AlphaFoldDB" id="A0A0F9QBC5"/>
<evidence type="ECO:0000256" key="1">
    <source>
        <dbReference type="ARBA" id="ARBA00022741"/>
    </source>
</evidence>
<evidence type="ECO:0000259" key="3">
    <source>
        <dbReference type="PROSITE" id="PS51206"/>
    </source>
</evidence>
<keyword evidence="2" id="KW-0067">ATP-binding</keyword>
<dbReference type="GO" id="GO:0005524">
    <property type="term" value="F:ATP binding"/>
    <property type="evidence" value="ECO:0007669"/>
    <property type="project" value="UniProtKB-KW"/>
</dbReference>